<keyword evidence="4" id="KW-0547">Nucleotide-binding</keyword>
<dbReference type="InterPro" id="IPR035911">
    <property type="entry name" value="MurE/MurF_N"/>
</dbReference>
<dbReference type="Gene3D" id="3.40.1390.10">
    <property type="entry name" value="MurE/MurF, N-terminal domain"/>
    <property type="match status" value="1"/>
</dbReference>
<comment type="pathway">
    <text evidence="10">Cell wall biogenesis; peptidoglycan biosynthesis.</text>
</comment>
<evidence type="ECO:0000256" key="10">
    <source>
        <dbReference type="RuleBase" id="RU004136"/>
    </source>
</evidence>
<dbReference type="InterPro" id="IPR013221">
    <property type="entry name" value="Mur_ligase_cen"/>
</dbReference>
<evidence type="ECO:0000256" key="3">
    <source>
        <dbReference type="ARBA" id="ARBA00022618"/>
    </source>
</evidence>
<dbReference type="PANTHER" id="PTHR43024:SF1">
    <property type="entry name" value="UDP-N-ACETYLMURAMOYL-TRIPEPTIDE--D-ALANYL-D-ALANINE LIGASE"/>
    <property type="match status" value="1"/>
</dbReference>
<dbReference type="Pfam" id="PF08245">
    <property type="entry name" value="Mur_ligase_M"/>
    <property type="match status" value="1"/>
</dbReference>
<dbReference type="STRING" id="207559.Dde_1038"/>
<organism evidence="14 15">
    <name type="scientific">Oleidesulfovibrio alaskensis (strain ATCC BAA-1058 / DSM 17464 / G20)</name>
    <name type="common">Desulfovibrio alaskensis</name>
    <dbReference type="NCBI Taxonomy" id="207559"/>
    <lineage>
        <taxon>Bacteria</taxon>
        <taxon>Pseudomonadati</taxon>
        <taxon>Thermodesulfobacteriota</taxon>
        <taxon>Desulfovibrionia</taxon>
        <taxon>Desulfovibrionales</taxon>
        <taxon>Desulfovibrionaceae</taxon>
        <taxon>Oleidesulfovibrio</taxon>
    </lineage>
</organism>
<protein>
    <recommendedName>
        <fullName evidence="10">UDP-N-acetylmuramoyl-tripeptide--D-alanyl-D-alanine ligase</fullName>
        <ecNumber evidence="10">6.3.2.10</ecNumber>
    </recommendedName>
</protein>
<accession>Q313Q7</accession>
<dbReference type="GO" id="GO:0008766">
    <property type="term" value="F:UDP-N-acetylmuramoylalanyl-D-glutamyl-2,6-diaminopimelate-D-alanyl-D-alanine ligase activity"/>
    <property type="evidence" value="ECO:0007669"/>
    <property type="project" value="RHEA"/>
</dbReference>
<dbReference type="InterPro" id="IPR005863">
    <property type="entry name" value="UDP-N-AcMur_synth"/>
</dbReference>
<comment type="subcellular location">
    <subcellularLocation>
        <location evidence="10">Cytoplasm</location>
    </subcellularLocation>
</comment>
<feature type="domain" description="Mur ligase central" evidence="13">
    <location>
        <begin position="115"/>
        <end position="302"/>
    </location>
</feature>
<evidence type="ECO:0000259" key="12">
    <source>
        <dbReference type="Pfam" id="PF02875"/>
    </source>
</evidence>
<feature type="domain" description="Mur ligase C-terminal" evidence="12">
    <location>
        <begin position="325"/>
        <end position="398"/>
    </location>
</feature>
<dbReference type="Pfam" id="PF01225">
    <property type="entry name" value="Mur_ligase"/>
    <property type="match status" value="1"/>
</dbReference>
<keyword evidence="8 10" id="KW-0131">Cell cycle</keyword>
<dbReference type="GO" id="GO:0008360">
    <property type="term" value="P:regulation of cell shape"/>
    <property type="evidence" value="ECO:0007669"/>
    <property type="project" value="UniProtKB-KW"/>
</dbReference>
<dbReference type="GO" id="GO:0005524">
    <property type="term" value="F:ATP binding"/>
    <property type="evidence" value="ECO:0007669"/>
    <property type="project" value="UniProtKB-KW"/>
</dbReference>
<dbReference type="InterPro" id="IPR036565">
    <property type="entry name" value="Mur-like_cat_sf"/>
</dbReference>
<dbReference type="HOGENOM" id="CLU_031507_4_1_7"/>
<evidence type="ECO:0000256" key="8">
    <source>
        <dbReference type="ARBA" id="ARBA00023306"/>
    </source>
</evidence>
<dbReference type="UniPathway" id="UPA00219"/>
<feature type="domain" description="Mur ligase N-terminal catalytic" evidence="11">
    <location>
        <begin position="28"/>
        <end position="104"/>
    </location>
</feature>
<evidence type="ECO:0000256" key="6">
    <source>
        <dbReference type="ARBA" id="ARBA00022960"/>
    </source>
</evidence>
<dbReference type="GO" id="GO:0005737">
    <property type="term" value="C:cytoplasm"/>
    <property type="evidence" value="ECO:0007669"/>
    <property type="project" value="UniProtKB-SubCell"/>
</dbReference>
<dbReference type="Proteomes" id="UP000002710">
    <property type="component" value="Chromosome"/>
</dbReference>
<dbReference type="AlphaFoldDB" id="Q313Q7"/>
<name>Q313Q7_OLEA2</name>
<keyword evidence="7 10" id="KW-0573">Peptidoglycan synthesis</keyword>
<dbReference type="InterPro" id="IPR051046">
    <property type="entry name" value="MurCDEF_CellWall_CoF430Synth"/>
</dbReference>
<keyword evidence="3 10" id="KW-0132">Cell division</keyword>
<dbReference type="SUPFAM" id="SSF63418">
    <property type="entry name" value="MurE/MurF N-terminal domain"/>
    <property type="match status" value="1"/>
</dbReference>
<keyword evidence="15" id="KW-1185">Reference proteome</keyword>
<dbReference type="SUPFAM" id="SSF53244">
    <property type="entry name" value="MurD-like peptide ligases, peptide-binding domain"/>
    <property type="match status" value="1"/>
</dbReference>
<dbReference type="GO" id="GO:0009252">
    <property type="term" value="P:peptidoglycan biosynthetic process"/>
    <property type="evidence" value="ECO:0007669"/>
    <property type="project" value="UniProtKB-UniPathway"/>
</dbReference>
<proteinExistence type="predicted"/>
<dbReference type="Pfam" id="PF02875">
    <property type="entry name" value="Mur_ligase_C"/>
    <property type="match status" value="1"/>
</dbReference>
<keyword evidence="2 14" id="KW-0436">Ligase</keyword>
<keyword evidence="1" id="KW-0963">Cytoplasm</keyword>
<comment type="catalytic activity">
    <reaction evidence="10">
        <text>D-alanyl-D-alanine + UDP-N-acetyl-alpha-D-muramoyl-L-alanyl-gamma-D-glutamyl-meso-2,6-diaminopimelate + ATP = UDP-N-acetyl-alpha-D-muramoyl-L-alanyl-gamma-D-glutamyl-meso-2,6-diaminopimeloyl-D-alanyl-D-alanine + ADP + phosphate + H(+)</text>
        <dbReference type="Rhea" id="RHEA:28374"/>
        <dbReference type="ChEBI" id="CHEBI:15378"/>
        <dbReference type="ChEBI" id="CHEBI:30616"/>
        <dbReference type="ChEBI" id="CHEBI:43474"/>
        <dbReference type="ChEBI" id="CHEBI:57822"/>
        <dbReference type="ChEBI" id="CHEBI:61386"/>
        <dbReference type="ChEBI" id="CHEBI:83905"/>
        <dbReference type="ChEBI" id="CHEBI:456216"/>
        <dbReference type="EC" id="6.3.2.10"/>
    </reaction>
</comment>
<dbReference type="GO" id="GO:0071555">
    <property type="term" value="P:cell wall organization"/>
    <property type="evidence" value="ECO:0007669"/>
    <property type="project" value="UniProtKB-KW"/>
</dbReference>
<evidence type="ECO:0000259" key="11">
    <source>
        <dbReference type="Pfam" id="PF01225"/>
    </source>
</evidence>
<dbReference type="InterPro" id="IPR004101">
    <property type="entry name" value="Mur_ligase_C"/>
</dbReference>
<evidence type="ECO:0000256" key="1">
    <source>
        <dbReference type="ARBA" id="ARBA00022490"/>
    </source>
</evidence>
<evidence type="ECO:0000313" key="14">
    <source>
        <dbReference type="EMBL" id="ABB37839.1"/>
    </source>
</evidence>
<keyword evidence="6 10" id="KW-0133">Cell shape</keyword>
<dbReference type="EMBL" id="CP000112">
    <property type="protein sequence ID" value="ABB37839.1"/>
    <property type="molecule type" value="Genomic_DNA"/>
</dbReference>
<keyword evidence="5" id="KW-0067">ATP-binding</keyword>
<dbReference type="Gene3D" id="3.40.1190.10">
    <property type="entry name" value="Mur-like, catalytic domain"/>
    <property type="match status" value="1"/>
</dbReference>
<reference evidence="14 15" key="1">
    <citation type="journal article" date="2011" name="J. Bacteriol.">
        <title>Complete genome sequence and updated annotation of Desulfovibrio alaskensis G20.</title>
        <authorList>
            <person name="Hauser L.J."/>
            <person name="Land M.L."/>
            <person name="Brown S.D."/>
            <person name="Larimer F."/>
            <person name="Keller K.L."/>
            <person name="Rapp-Giles B.J."/>
            <person name="Price M.N."/>
            <person name="Lin M."/>
            <person name="Bruce D.C."/>
            <person name="Detter J.C."/>
            <person name="Tapia R."/>
            <person name="Han C.S."/>
            <person name="Goodwin L.A."/>
            <person name="Cheng J.F."/>
            <person name="Pitluck S."/>
            <person name="Copeland A."/>
            <person name="Lucas S."/>
            <person name="Nolan M."/>
            <person name="Lapidus A.L."/>
            <person name="Palumbo A.V."/>
            <person name="Wall J.D."/>
        </authorList>
    </citation>
    <scope>NUCLEOTIDE SEQUENCE [LARGE SCALE GENOMIC DNA]</scope>
    <source>
        <strain evidence="15">ATCC BAA 1058 / DSM 17464 / G20</strain>
    </source>
</reference>
<dbReference type="eggNOG" id="COG0770">
    <property type="taxonomic scope" value="Bacteria"/>
</dbReference>
<evidence type="ECO:0000256" key="4">
    <source>
        <dbReference type="ARBA" id="ARBA00022741"/>
    </source>
</evidence>
<dbReference type="InterPro" id="IPR036615">
    <property type="entry name" value="Mur_ligase_C_dom_sf"/>
</dbReference>
<dbReference type="Gene3D" id="3.90.190.20">
    <property type="entry name" value="Mur ligase, C-terminal domain"/>
    <property type="match status" value="1"/>
</dbReference>
<keyword evidence="9 10" id="KW-0961">Cell wall biogenesis/degradation</keyword>
<dbReference type="KEGG" id="dde:Dde_1038"/>
<dbReference type="InterPro" id="IPR000713">
    <property type="entry name" value="Mur_ligase_N"/>
</dbReference>
<gene>
    <name evidence="14" type="ordered locus">Dde_1038</name>
</gene>
<evidence type="ECO:0000256" key="2">
    <source>
        <dbReference type="ARBA" id="ARBA00022598"/>
    </source>
</evidence>
<dbReference type="GO" id="GO:0051301">
    <property type="term" value="P:cell division"/>
    <property type="evidence" value="ECO:0007669"/>
    <property type="project" value="UniProtKB-KW"/>
</dbReference>
<comment type="function">
    <text evidence="10">Involved in cell wall formation. Catalyzes the final step in the synthesis of UDP-N-acetylmuramoyl-pentapeptide, the precursor of murein.</text>
</comment>
<dbReference type="EC" id="6.3.2.10" evidence="10"/>
<dbReference type="PANTHER" id="PTHR43024">
    <property type="entry name" value="UDP-N-ACETYLMURAMOYL-TRIPEPTIDE--D-ALANYL-D-ALANINE LIGASE"/>
    <property type="match status" value="1"/>
</dbReference>
<dbReference type="SUPFAM" id="SSF53623">
    <property type="entry name" value="MurD-like peptide ligases, catalytic domain"/>
    <property type="match status" value="1"/>
</dbReference>
<dbReference type="GO" id="GO:0047480">
    <property type="term" value="F:UDP-N-acetylmuramoyl-tripeptide-D-alanyl-D-alanine ligase activity"/>
    <property type="evidence" value="ECO:0007669"/>
    <property type="project" value="UniProtKB-EC"/>
</dbReference>
<evidence type="ECO:0000313" key="15">
    <source>
        <dbReference type="Proteomes" id="UP000002710"/>
    </source>
</evidence>
<evidence type="ECO:0000256" key="5">
    <source>
        <dbReference type="ARBA" id="ARBA00022840"/>
    </source>
</evidence>
<dbReference type="NCBIfam" id="TIGR01143">
    <property type="entry name" value="murF"/>
    <property type="match status" value="1"/>
</dbReference>
<evidence type="ECO:0000259" key="13">
    <source>
        <dbReference type="Pfam" id="PF08245"/>
    </source>
</evidence>
<evidence type="ECO:0000256" key="9">
    <source>
        <dbReference type="ARBA" id="ARBA00023316"/>
    </source>
</evidence>
<evidence type="ECO:0000256" key="7">
    <source>
        <dbReference type="ARBA" id="ARBA00022984"/>
    </source>
</evidence>
<sequence length="471" mass="50009">MRMNLEQIRDALGAVGTLGGADMTVPSGVQTDSRCVRDGELFFCISGERFDGHTFAAEVLEKGACAVVAERPPFSMDEMQDRQDRPVLIVPDTVAALGRLALHHRMGASAVVTGITGTAGKTTVKELLAHVLSVRGATARNHLNRNNQIGLPLSMLAATGDERFWVMEAGISQAADMDELGSVLRPDLAVVLNVGQGHLSGLGDKGVAHYKARLLKHIARGGVGLVSADYPDLLAEARKNCGELRLFSAVDPAVPYFCEYAGPAGEGRGLYRVRLESREFETEAPFRGAYGAENVIAVAAAAHILGLTSAEIAEGLRTAELPQQRFNCRRYGRWLVIDDTYNANPLSAGRMVESTAENACGEPVVFVMGEMLELGEAAAQAHTELGRALGRACPAAVFWKGGHGGHVQEGLHAEGWNGPFVPVADAGAFLRAFGALGIASGTVLFKGSRSNRLETFAEAFCSAVQNGQEGR</sequence>